<dbReference type="Proteomes" id="UP000268016">
    <property type="component" value="Unassembled WGS sequence"/>
</dbReference>
<dbReference type="Pfam" id="PF00072">
    <property type="entry name" value="Response_reg"/>
    <property type="match status" value="1"/>
</dbReference>
<dbReference type="Gene3D" id="3.40.50.2300">
    <property type="match status" value="1"/>
</dbReference>
<feature type="modified residue" description="4-aspartylphosphate" evidence="2">
    <location>
        <position position="72"/>
    </location>
</feature>
<dbReference type="InterPro" id="IPR050595">
    <property type="entry name" value="Bact_response_regulator"/>
</dbReference>
<organism evidence="4 5">
    <name type="scientific">Histidinibacterium lentulum</name>
    <dbReference type="NCBI Taxonomy" id="2480588"/>
    <lineage>
        <taxon>Bacteria</taxon>
        <taxon>Pseudomonadati</taxon>
        <taxon>Pseudomonadota</taxon>
        <taxon>Alphaproteobacteria</taxon>
        <taxon>Rhodobacterales</taxon>
        <taxon>Paracoccaceae</taxon>
        <taxon>Histidinibacterium</taxon>
    </lineage>
</organism>
<accession>A0A3N2R4T2</accession>
<dbReference type="EMBL" id="RDRB01000004">
    <property type="protein sequence ID" value="ROU02500.1"/>
    <property type="molecule type" value="Genomic_DNA"/>
</dbReference>
<dbReference type="InterPro" id="IPR011006">
    <property type="entry name" value="CheY-like_superfamily"/>
</dbReference>
<name>A0A3N2R4T2_9RHOB</name>
<dbReference type="GO" id="GO:0000160">
    <property type="term" value="P:phosphorelay signal transduction system"/>
    <property type="evidence" value="ECO:0007669"/>
    <property type="project" value="InterPro"/>
</dbReference>
<gene>
    <name evidence="4" type="ORF">EAT49_09175</name>
</gene>
<keyword evidence="5" id="KW-1185">Reference proteome</keyword>
<dbReference type="SUPFAM" id="SSF52172">
    <property type="entry name" value="CheY-like"/>
    <property type="match status" value="1"/>
</dbReference>
<dbReference type="CDD" id="cd00156">
    <property type="entry name" value="REC"/>
    <property type="match status" value="1"/>
</dbReference>
<protein>
    <submittedName>
        <fullName evidence="4">Response regulator</fullName>
    </submittedName>
</protein>
<comment type="caution">
    <text evidence="4">The sequence shown here is derived from an EMBL/GenBank/DDBJ whole genome shotgun (WGS) entry which is preliminary data.</text>
</comment>
<dbReference type="SMART" id="SM00448">
    <property type="entry name" value="REC"/>
    <property type="match status" value="1"/>
</dbReference>
<dbReference type="PROSITE" id="PS50110">
    <property type="entry name" value="RESPONSE_REGULATORY"/>
    <property type="match status" value="1"/>
</dbReference>
<reference evidence="4 5" key="1">
    <citation type="submission" date="2018-10" db="EMBL/GenBank/DDBJ databases">
        <title>Histidinibacterium lentulum gen. nov., sp. nov., a marine bacterium from the culture broth of Picochlorum sp. 122.</title>
        <authorList>
            <person name="Wang G."/>
        </authorList>
    </citation>
    <scope>NUCLEOTIDE SEQUENCE [LARGE SCALE GENOMIC DNA]</scope>
    <source>
        <strain evidence="4 5">B17</strain>
    </source>
</reference>
<evidence type="ECO:0000256" key="1">
    <source>
        <dbReference type="ARBA" id="ARBA00022553"/>
    </source>
</evidence>
<dbReference type="PANTHER" id="PTHR44591:SF25">
    <property type="entry name" value="CHEMOTAXIS TWO-COMPONENT RESPONSE REGULATOR"/>
    <property type="match status" value="1"/>
</dbReference>
<feature type="domain" description="Response regulatory" evidence="3">
    <location>
        <begin position="23"/>
        <end position="136"/>
    </location>
</feature>
<evidence type="ECO:0000256" key="2">
    <source>
        <dbReference type="PROSITE-ProRule" id="PRU00169"/>
    </source>
</evidence>
<dbReference type="OrthoDB" id="7831674at2"/>
<evidence type="ECO:0000313" key="4">
    <source>
        <dbReference type="EMBL" id="ROU02500.1"/>
    </source>
</evidence>
<evidence type="ECO:0000313" key="5">
    <source>
        <dbReference type="Proteomes" id="UP000268016"/>
    </source>
</evidence>
<evidence type="ECO:0000259" key="3">
    <source>
        <dbReference type="PROSITE" id="PS50110"/>
    </source>
</evidence>
<sequence length="238" mass="24880">MTDADDLLPHRAPTAARPLLGVTVLLVEDSRFASEAVRLMCLRSGARIRRADSLANARRHLRIYRPTCMLVDLGLPDGSGEDLLAEVAAASPPIDVILATSGDPGAGPRALAAGARAFLPKPLTSLAAFQQSILSALPPDRRPSGPRLAPSAEVAPDSIALRDDLAAARRHLSDPREDGTVDYVARFLAGLAHSAGDRALGDAVDRLMARRAAGQAGAPELATLSALLEHRIAAHAAL</sequence>
<dbReference type="InterPro" id="IPR001789">
    <property type="entry name" value="Sig_transdc_resp-reg_receiver"/>
</dbReference>
<keyword evidence="1 2" id="KW-0597">Phosphoprotein</keyword>
<proteinExistence type="predicted"/>
<dbReference type="RefSeq" id="WP_123642021.1">
    <property type="nucleotide sequence ID" value="NZ_ML119084.1"/>
</dbReference>
<dbReference type="AlphaFoldDB" id="A0A3N2R4T2"/>
<dbReference type="PANTHER" id="PTHR44591">
    <property type="entry name" value="STRESS RESPONSE REGULATOR PROTEIN 1"/>
    <property type="match status" value="1"/>
</dbReference>